<evidence type="ECO:0000313" key="7">
    <source>
        <dbReference type="Proteomes" id="UP000245207"/>
    </source>
</evidence>
<evidence type="ECO:0000256" key="4">
    <source>
        <dbReference type="PROSITE-ProRule" id="PRU01343"/>
    </source>
</evidence>
<dbReference type="InterPro" id="IPR010666">
    <property type="entry name" value="Znf_GRF"/>
</dbReference>
<keyword evidence="2 4" id="KW-0863">Zinc-finger</keyword>
<dbReference type="Proteomes" id="UP000245207">
    <property type="component" value="Unassembled WGS sequence"/>
</dbReference>
<dbReference type="EMBL" id="PKPP01005514">
    <property type="protein sequence ID" value="PWA59844.1"/>
    <property type="molecule type" value="Genomic_DNA"/>
</dbReference>
<gene>
    <name evidence="6" type="ORF">CTI12_AA387820</name>
</gene>
<evidence type="ECO:0000259" key="5">
    <source>
        <dbReference type="PROSITE" id="PS51999"/>
    </source>
</evidence>
<evidence type="ECO:0000256" key="3">
    <source>
        <dbReference type="ARBA" id="ARBA00022833"/>
    </source>
</evidence>
<keyword evidence="7" id="KW-1185">Reference proteome</keyword>
<organism evidence="6 7">
    <name type="scientific">Artemisia annua</name>
    <name type="common">Sweet wormwood</name>
    <dbReference type="NCBI Taxonomy" id="35608"/>
    <lineage>
        <taxon>Eukaryota</taxon>
        <taxon>Viridiplantae</taxon>
        <taxon>Streptophyta</taxon>
        <taxon>Embryophyta</taxon>
        <taxon>Tracheophyta</taxon>
        <taxon>Spermatophyta</taxon>
        <taxon>Magnoliopsida</taxon>
        <taxon>eudicotyledons</taxon>
        <taxon>Gunneridae</taxon>
        <taxon>Pentapetalae</taxon>
        <taxon>asterids</taxon>
        <taxon>campanulids</taxon>
        <taxon>Asterales</taxon>
        <taxon>Asteraceae</taxon>
        <taxon>Asteroideae</taxon>
        <taxon>Anthemideae</taxon>
        <taxon>Artemisiinae</taxon>
        <taxon>Artemisia</taxon>
    </lineage>
</organism>
<comment type="caution">
    <text evidence="6">The sequence shown here is derived from an EMBL/GenBank/DDBJ whole genome shotgun (WGS) entry which is preliminary data.</text>
</comment>
<evidence type="ECO:0000256" key="2">
    <source>
        <dbReference type="ARBA" id="ARBA00022771"/>
    </source>
</evidence>
<dbReference type="PROSITE" id="PS51999">
    <property type="entry name" value="ZF_GRF"/>
    <property type="match status" value="1"/>
</dbReference>
<dbReference type="Pfam" id="PF06839">
    <property type="entry name" value="Zn_ribbon_GRF"/>
    <property type="match status" value="1"/>
</dbReference>
<dbReference type="AlphaFoldDB" id="A0A2U1MF28"/>
<keyword evidence="1" id="KW-0479">Metal-binding</keyword>
<evidence type="ECO:0000256" key="1">
    <source>
        <dbReference type="ARBA" id="ARBA00022723"/>
    </source>
</evidence>
<proteinExistence type="predicted"/>
<dbReference type="OrthoDB" id="2822301at2759"/>
<dbReference type="GO" id="GO:0008270">
    <property type="term" value="F:zinc ion binding"/>
    <property type="evidence" value="ECO:0007669"/>
    <property type="project" value="UniProtKB-KW"/>
</dbReference>
<reference evidence="6 7" key="1">
    <citation type="journal article" date="2018" name="Mol. Plant">
        <title>The genome of Artemisia annua provides insight into the evolution of Asteraceae family and artemisinin biosynthesis.</title>
        <authorList>
            <person name="Shen Q."/>
            <person name="Zhang L."/>
            <person name="Liao Z."/>
            <person name="Wang S."/>
            <person name="Yan T."/>
            <person name="Shi P."/>
            <person name="Liu M."/>
            <person name="Fu X."/>
            <person name="Pan Q."/>
            <person name="Wang Y."/>
            <person name="Lv Z."/>
            <person name="Lu X."/>
            <person name="Zhang F."/>
            <person name="Jiang W."/>
            <person name="Ma Y."/>
            <person name="Chen M."/>
            <person name="Hao X."/>
            <person name="Li L."/>
            <person name="Tang Y."/>
            <person name="Lv G."/>
            <person name="Zhou Y."/>
            <person name="Sun X."/>
            <person name="Brodelius P.E."/>
            <person name="Rose J.K.C."/>
            <person name="Tang K."/>
        </authorList>
    </citation>
    <scope>NUCLEOTIDE SEQUENCE [LARGE SCALE GENOMIC DNA]</scope>
    <source>
        <strain evidence="7">cv. Huhao1</strain>
        <tissue evidence="6">Leaf</tissue>
    </source>
</reference>
<evidence type="ECO:0000313" key="6">
    <source>
        <dbReference type="EMBL" id="PWA59844.1"/>
    </source>
</evidence>
<sequence length="71" mass="8142">MVLCGFSNVATIKTSLTDRNPGRRFFCCPNVCSNCRTFRWIDPPMCQRAMEIIPGLLRARNALEEDIEEYA</sequence>
<dbReference type="PANTHER" id="PTHR33248">
    <property type="entry name" value="ZINC ION-BINDING PROTEIN"/>
    <property type="match status" value="1"/>
</dbReference>
<keyword evidence="3" id="KW-0862">Zinc</keyword>
<name>A0A2U1MF28_ARTAN</name>
<protein>
    <submittedName>
        <fullName evidence="6">Zinc finger, GRF-type</fullName>
    </submittedName>
</protein>
<accession>A0A2U1MF28</accession>
<feature type="domain" description="GRF-type" evidence="5">
    <location>
        <begin position="4"/>
        <end position="44"/>
    </location>
</feature>